<keyword evidence="5" id="KW-0560">Oxidoreductase</keyword>
<dbReference type="InterPro" id="IPR036291">
    <property type="entry name" value="NAD(P)-bd_dom_sf"/>
</dbReference>
<evidence type="ECO:0000256" key="5">
    <source>
        <dbReference type="ARBA" id="ARBA00023002"/>
    </source>
</evidence>
<keyword evidence="10" id="KW-1185">Reference proteome</keyword>
<dbReference type="Gene3D" id="3.40.50.720">
    <property type="entry name" value="NAD(P)-binding Rossmann-like Domain"/>
    <property type="match status" value="1"/>
</dbReference>
<evidence type="ECO:0000313" key="9">
    <source>
        <dbReference type="EMBL" id="WIX75355.1"/>
    </source>
</evidence>
<dbReference type="GO" id="GO:0051903">
    <property type="term" value="F:S-(hydroxymethyl)glutathione dehydrogenase [NAD(P)+] activity"/>
    <property type="evidence" value="ECO:0007669"/>
    <property type="project" value="TreeGrafter"/>
</dbReference>
<dbReference type="SUPFAM" id="SSF51735">
    <property type="entry name" value="NAD(P)-binding Rossmann-fold domains"/>
    <property type="match status" value="1"/>
</dbReference>
<evidence type="ECO:0000256" key="3">
    <source>
        <dbReference type="ARBA" id="ARBA00022723"/>
    </source>
</evidence>
<sequence length="362" mass="37846">MVKAVVVREPGAVPEVRDIVLPPVGPADVRVRIAAAGVCHSDLSMVDGTLKPQYPFVPGHEASGIVAETGAEVTHVKPGDRVVLNWAAACRECWFCQAGEPWLCSTIEGITTLPRGEVDGEPLNVVLGVGGFAEETVLPGKSVVPLPDGVPLDLAALMGCAVLTGVGAVRNTAKVRSGQSVLVVGLGGIGLCAVLGAKLAGASPIIAVDVSPEKEELARAAGATHFLLSEEKLAKQVRGLTEGRGADHAFECVGAAATIRTAWSSVRRGGHCTVVGVGRRDQEVVFNPLEIFHFARTLTSTVYGASDPDRDIPMLAEEVRSGELNLESLVTHRISLDEVPEAFDRMRAGQGARSLIRIAAEA</sequence>
<dbReference type="InterPro" id="IPR002328">
    <property type="entry name" value="ADH_Zn_CS"/>
</dbReference>
<evidence type="ECO:0000256" key="7">
    <source>
        <dbReference type="RuleBase" id="RU361277"/>
    </source>
</evidence>
<accession>A0A9Y2MNY2</accession>
<dbReference type="GO" id="GO:0046294">
    <property type="term" value="P:formaldehyde catabolic process"/>
    <property type="evidence" value="ECO:0007669"/>
    <property type="project" value="TreeGrafter"/>
</dbReference>
<dbReference type="PANTHER" id="PTHR43880:SF12">
    <property type="entry name" value="ALCOHOL DEHYDROGENASE CLASS-3"/>
    <property type="match status" value="1"/>
</dbReference>
<dbReference type="InterPro" id="IPR020843">
    <property type="entry name" value="ER"/>
</dbReference>
<evidence type="ECO:0000256" key="2">
    <source>
        <dbReference type="ARBA" id="ARBA00008072"/>
    </source>
</evidence>
<name>A0A9Y2MNY2_9PSEU</name>
<comment type="similarity">
    <text evidence="2 7">Belongs to the zinc-containing alcohol dehydrogenase family.</text>
</comment>
<dbReference type="Gene3D" id="3.90.180.10">
    <property type="entry name" value="Medium-chain alcohol dehydrogenases, catalytic domain"/>
    <property type="match status" value="1"/>
</dbReference>
<dbReference type="RefSeq" id="WP_285966127.1">
    <property type="nucleotide sequence ID" value="NZ_CP127294.1"/>
</dbReference>
<evidence type="ECO:0000313" key="10">
    <source>
        <dbReference type="Proteomes" id="UP001236014"/>
    </source>
</evidence>
<protein>
    <submittedName>
        <fullName evidence="9">Zn-dependent alcohol dehydrogenase</fullName>
    </submittedName>
</protein>
<evidence type="ECO:0000256" key="6">
    <source>
        <dbReference type="ARBA" id="ARBA00023027"/>
    </source>
</evidence>
<dbReference type="FunFam" id="3.40.50.720:FF:000003">
    <property type="entry name" value="S-(hydroxymethyl)glutathione dehydrogenase"/>
    <property type="match status" value="1"/>
</dbReference>
<keyword evidence="3 7" id="KW-0479">Metal-binding</keyword>
<dbReference type="KEGG" id="acab:QRX50_27960"/>
<dbReference type="InterPro" id="IPR013149">
    <property type="entry name" value="ADH-like_C"/>
</dbReference>
<reference evidence="9 10" key="1">
    <citation type="submission" date="2023-06" db="EMBL/GenBank/DDBJ databases">
        <authorList>
            <person name="Oyuntsetseg B."/>
            <person name="Kim S.B."/>
        </authorList>
    </citation>
    <scope>NUCLEOTIDE SEQUENCE [LARGE SCALE GENOMIC DNA]</scope>
    <source>
        <strain evidence="9 10">2-15</strain>
    </source>
</reference>
<evidence type="ECO:0000256" key="1">
    <source>
        <dbReference type="ARBA" id="ARBA00001947"/>
    </source>
</evidence>
<dbReference type="AlphaFoldDB" id="A0A9Y2MNY2"/>
<proteinExistence type="inferred from homology"/>
<dbReference type="CDD" id="cd08279">
    <property type="entry name" value="Zn_ADH_class_III"/>
    <property type="match status" value="1"/>
</dbReference>
<evidence type="ECO:0000256" key="4">
    <source>
        <dbReference type="ARBA" id="ARBA00022833"/>
    </source>
</evidence>
<dbReference type="PANTHER" id="PTHR43880">
    <property type="entry name" value="ALCOHOL DEHYDROGENASE"/>
    <property type="match status" value="1"/>
</dbReference>
<dbReference type="PROSITE" id="PS00059">
    <property type="entry name" value="ADH_ZINC"/>
    <property type="match status" value="1"/>
</dbReference>
<dbReference type="SMART" id="SM00829">
    <property type="entry name" value="PKS_ER"/>
    <property type="match status" value="1"/>
</dbReference>
<feature type="domain" description="Enoyl reductase (ER)" evidence="8">
    <location>
        <begin position="11"/>
        <end position="356"/>
    </location>
</feature>
<evidence type="ECO:0000259" key="8">
    <source>
        <dbReference type="SMART" id="SM00829"/>
    </source>
</evidence>
<comment type="cofactor">
    <cofactor evidence="1 7">
        <name>Zn(2+)</name>
        <dbReference type="ChEBI" id="CHEBI:29105"/>
    </cofactor>
</comment>
<organism evidence="9 10">
    <name type="scientific">Amycolatopsis carbonis</name>
    <dbReference type="NCBI Taxonomy" id="715471"/>
    <lineage>
        <taxon>Bacteria</taxon>
        <taxon>Bacillati</taxon>
        <taxon>Actinomycetota</taxon>
        <taxon>Actinomycetes</taxon>
        <taxon>Pseudonocardiales</taxon>
        <taxon>Pseudonocardiaceae</taxon>
        <taxon>Amycolatopsis</taxon>
    </lineage>
</organism>
<gene>
    <name evidence="9" type="ORF">QRX50_27960</name>
</gene>
<dbReference type="Proteomes" id="UP001236014">
    <property type="component" value="Chromosome"/>
</dbReference>
<dbReference type="InterPro" id="IPR011032">
    <property type="entry name" value="GroES-like_sf"/>
</dbReference>
<keyword evidence="6" id="KW-0520">NAD</keyword>
<dbReference type="GO" id="GO:0008270">
    <property type="term" value="F:zinc ion binding"/>
    <property type="evidence" value="ECO:0007669"/>
    <property type="project" value="InterPro"/>
</dbReference>
<dbReference type="SUPFAM" id="SSF50129">
    <property type="entry name" value="GroES-like"/>
    <property type="match status" value="1"/>
</dbReference>
<dbReference type="Pfam" id="PF08240">
    <property type="entry name" value="ADH_N"/>
    <property type="match status" value="1"/>
</dbReference>
<dbReference type="Pfam" id="PF00107">
    <property type="entry name" value="ADH_zinc_N"/>
    <property type="match status" value="1"/>
</dbReference>
<keyword evidence="4 7" id="KW-0862">Zinc</keyword>
<dbReference type="InterPro" id="IPR013154">
    <property type="entry name" value="ADH-like_N"/>
</dbReference>
<dbReference type="EMBL" id="CP127294">
    <property type="protein sequence ID" value="WIX75355.1"/>
    <property type="molecule type" value="Genomic_DNA"/>
</dbReference>
<dbReference type="GO" id="GO:0005829">
    <property type="term" value="C:cytosol"/>
    <property type="evidence" value="ECO:0007669"/>
    <property type="project" value="TreeGrafter"/>
</dbReference>